<evidence type="ECO:0000256" key="1">
    <source>
        <dbReference type="ARBA" id="ARBA00004613"/>
    </source>
</evidence>
<evidence type="ECO:0000313" key="6">
    <source>
        <dbReference type="Proteomes" id="UP001176961"/>
    </source>
</evidence>
<dbReference type="InterPro" id="IPR001534">
    <property type="entry name" value="Transthyretin-like"/>
</dbReference>
<comment type="similarity">
    <text evidence="2">Belongs to the nematode transthyretin-like family.</text>
</comment>
<evidence type="ECO:0000256" key="4">
    <source>
        <dbReference type="ARBA" id="ARBA00022729"/>
    </source>
</evidence>
<evidence type="ECO:0000256" key="3">
    <source>
        <dbReference type="ARBA" id="ARBA00022525"/>
    </source>
</evidence>
<dbReference type="EMBL" id="CATQJL010000112">
    <property type="protein sequence ID" value="CAJ0593231.1"/>
    <property type="molecule type" value="Genomic_DNA"/>
</dbReference>
<gene>
    <name evidence="5" type="ORF">CYNAS_LOCUS5214</name>
</gene>
<comment type="subcellular location">
    <subcellularLocation>
        <location evidence="1">Secreted</location>
    </subcellularLocation>
</comment>
<keyword evidence="4" id="KW-0732">Signal</keyword>
<dbReference type="GO" id="GO:0005576">
    <property type="term" value="C:extracellular region"/>
    <property type="evidence" value="ECO:0007669"/>
    <property type="project" value="UniProtKB-SubCell"/>
</dbReference>
<dbReference type="Proteomes" id="UP001176961">
    <property type="component" value="Unassembled WGS sequence"/>
</dbReference>
<name>A0AA36GHV2_CYLNA</name>
<dbReference type="Gene3D" id="2.60.40.3330">
    <property type="match status" value="1"/>
</dbReference>
<protein>
    <submittedName>
        <fullName evidence="5">Uncharacterized protein</fullName>
    </submittedName>
</protein>
<keyword evidence="6" id="KW-1185">Reference proteome</keyword>
<dbReference type="GO" id="GO:0009986">
    <property type="term" value="C:cell surface"/>
    <property type="evidence" value="ECO:0007669"/>
    <property type="project" value="InterPro"/>
</dbReference>
<dbReference type="AlphaFoldDB" id="A0AA36GHV2"/>
<evidence type="ECO:0000313" key="5">
    <source>
        <dbReference type="EMBL" id="CAJ0593231.1"/>
    </source>
</evidence>
<evidence type="ECO:0000256" key="2">
    <source>
        <dbReference type="ARBA" id="ARBA00010112"/>
    </source>
</evidence>
<organism evidence="5 6">
    <name type="scientific">Cylicocyclus nassatus</name>
    <name type="common">Nematode worm</name>
    <dbReference type="NCBI Taxonomy" id="53992"/>
    <lineage>
        <taxon>Eukaryota</taxon>
        <taxon>Metazoa</taxon>
        <taxon>Ecdysozoa</taxon>
        <taxon>Nematoda</taxon>
        <taxon>Chromadorea</taxon>
        <taxon>Rhabditida</taxon>
        <taxon>Rhabditina</taxon>
        <taxon>Rhabditomorpha</taxon>
        <taxon>Strongyloidea</taxon>
        <taxon>Strongylidae</taxon>
        <taxon>Cylicocyclus</taxon>
    </lineage>
</organism>
<dbReference type="InterPro" id="IPR038479">
    <property type="entry name" value="Transthyretin-like_sf"/>
</dbReference>
<dbReference type="Pfam" id="PF01060">
    <property type="entry name" value="TTR-52"/>
    <property type="match status" value="1"/>
</dbReference>
<proteinExistence type="inferred from homology"/>
<comment type="caution">
    <text evidence="5">The sequence shown here is derived from an EMBL/GenBank/DDBJ whole genome shotgun (WGS) entry which is preliminary data.</text>
</comment>
<keyword evidence="3" id="KW-0964">Secreted</keyword>
<reference evidence="5" key="1">
    <citation type="submission" date="2023-07" db="EMBL/GenBank/DDBJ databases">
        <authorList>
            <consortium name="CYATHOMIX"/>
        </authorList>
    </citation>
    <scope>NUCLEOTIDE SEQUENCE</scope>
    <source>
        <strain evidence="5">N/A</strain>
    </source>
</reference>
<accession>A0AA36GHV2</accession>
<sequence length="110" mass="12607">MMLVEKGASSRRILALSESRRQGSFRISGHARDTTRTRLFIYHRCNYKGIGYKKLTIKIPQYRVHKVKGVSKNLYSTRLLELAEEHKHNGQRIDVVEGLPAVMVARNRGG</sequence>